<accession>B4HFS2</accession>
<name>B4HFS2_DROSE</name>
<dbReference type="AlphaFoldDB" id="B4HFS2"/>
<dbReference type="Proteomes" id="UP000001292">
    <property type="component" value="Unassembled WGS sequence"/>
</dbReference>
<organism evidence="2">
    <name type="scientific">Drosophila sechellia</name>
    <name type="common">Fruit fly</name>
    <dbReference type="NCBI Taxonomy" id="7238"/>
    <lineage>
        <taxon>Eukaryota</taxon>
        <taxon>Metazoa</taxon>
        <taxon>Ecdysozoa</taxon>
        <taxon>Arthropoda</taxon>
        <taxon>Hexapoda</taxon>
        <taxon>Insecta</taxon>
        <taxon>Pterygota</taxon>
        <taxon>Neoptera</taxon>
        <taxon>Endopterygota</taxon>
        <taxon>Diptera</taxon>
        <taxon>Brachycera</taxon>
        <taxon>Muscomorpha</taxon>
        <taxon>Ephydroidea</taxon>
        <taxon>Drosophilidae</taxon>
        <taxon>Drosophila</taxon>
        <taxon>Sophophora</taxon>
    </lineage>
</organism>
<dbReference type="EMBL" id="CH480815">
    <property type="protein sequence ID" value="EDW42307.1"/>
    <property type="molecule type" value="Genomic_DNA"/>
</dbReference>
<keyword evidence="2" id="KW-1185">Reference proteome</keyword>
<dbReference type="HOGENOM" id="CLU_2457161_0_0_1"/>
<protein>
    <submittedName>
        <fullName evidence="1">GM24112</fullName>
    </submittedName>
</protein>
<evidence type="ECO:0000313" key="1">
    <source>
        <dbReference type="EMBL" id="EDW42307.1"/>
    </source>
</evidence>
<gene>
    <name evidence="1" type="primary">Dsec\GM24112</name>
    <name evidence="1" type="ORF">Dsec_GM24112</name>
</gene>
<proteinExistence type="predicted"/>
<sequence length="89" mass="8984">MPVFAGSVQNCSMTDDNDVAVCISRAADSDSRSDADADADADRDAGAFCSQSTVSRQPPAALAAVPLTFDIKTTAAACAGSKTPLTSDP</sequence>
<evidence type="ECO:0000313" key="2">
    <source>
        <dbReference type="Proteomes" id="UP000001292"/>
    </source>
</evidence>
<reference evidence="1 2" key="1">
    <citation type="journal article" date="2007" name="Nature">
        <title>Evolution of genes and genomes on the Drosophila phylogeny.</title>
        <authorList>
            <consortium name="Drosophila 12 Genomes Consortium"/>
            <person name="Clark A.G."/>
            <person name="Eisen M.B."/>
            <person name="Smith D.R."/>
            <person name="Bergman C.M."/>
            <person name="Oliver B."/>
            <person name="Markow T.A."/>
            <person name="Kaufman T.C."/>
            <person name="Kellis M."/>
            <person name="Gelbart W."/>
            <person name="Iyer V.N."/>
            <person name="Pollard D.A."/>
            <person name="Sackton T.B."/>
            <person name="Larracuente A.M."/>
            <person name="Singh N.D."/>
            <person name="Abad J.P."/>
            <person name="Abt D.N."/>
            <person name="Adryan B."/>
            <person name="Aguade M."/>
            <person name="Akashi H."/>
            <person name="Anderson W.W."/>
            <person name="Aquadro C.F."/>
            <person name="Ardell D.H."/>
            <person name="Arguello R."/>
            <person name="Artieri C.G."/>
            <person name="Barbash D.A."/>
            <person name="Barker D."/>
            <person name="Barsanti P."/>
            <person name="Batterham P."/>
            <person name="Batzoglou S."/>
            <person name="Begun D."/>
            <person name="Bhutkar A."/>
            <person name="Blanco E."/>
            <person name="Bosak S.A."/>
            <person name="Bradley R.K."/>
            <person name="Brand A.D."/>
            <person name="Brent M.R."/>
            <person name="Brooks A.N."/>
            <person name="Brown R.H."/>
            <person name="Butlin R.K."/>
            <person name="Caggese C."/>
            <person name="Calvi B.R."/>
            <person name="Bernardo de Carvalho A."/>
            <person name="Caspi A."/>
            <person name="Castrezana S."/>
            <person name="Celniker S.E."/>
            <person name="Chang J.L."/>
            <person name="Chapple C."/>
            <person name="Chatterji S."/>
            <person name="Chinwalla A."/>
            <person name="Civetta A."/>
            <person name="Clifton S.W."/>
            <person name="Comeron J.M."/>
            <person name="Costello J.C."/>
            <person name="Coyne J.A."/>
            <person name="Daub J."/>
            <person name="David R.G."/>
            <person name="Delcher A.L."/>
            <person name="Delehaunty K."/>
            <person name="Do C.B."/>
            <person name="Ebling H."/>
            <person name="Edwards K."/>
            <person name="Eickbush T."/>
            <person name="Evans J.D."/>
            <person name="Filipski A."/>
            <person name="Findeiss S."/>
            <person name="Freyhult E."/>
            <person name="Fulton L."/>
            <person name="Fulton R."/>
            <person name="Garcia A.C."/>
            <person name="Gardiner A."/>
            <person name="Garfield D.A."/>
            <person name="Garvin B.E."/>
            <person name="Gibson G."/>
            <person name="Gilbert D."/>
            <person name="Gnerre S."/>
            <person name="Godfrey J."/>
            <person name="Good R."/>
            <person name="Gotea V."/>
            <person name="Gravely B."/>
            <person name="Greenberg A.J."/>
            <person name="Griffiths-Jones S."/>
            <person name="Gross S."/>
            <person name="Guigo R."/>
            <person name="Gustafson E.A."/>
            <person name="Haerty W."/>
            <person name="Hahn M.W."/>
            <person name="Halligan D.L."/>
            <person name="Halpern A.L."/>
            <person name="Halter G.M."/>
            <person name="Han M.V."/>
            <person name="Heger A."/>
            <person name="Hillier L."/>
            <person name="Hinrichs A.S."/>
            <person name="Holmes I."/>
            <person name="Hoskins R.A."/>
            <person name="Hubisz M.J."/>
            <person name="Hultmark D."/>
            <person name="Huntley M.A."/>
            <person name="Jaffe D.B."/>
            <person name="Jagadeeshan S."/>
            <person name="Jeck W.R."/>
            <person name="Johnson J."/>
            <person name="Jones C.D."/>
            <person name="Jordan W.C."/>
            <person name="Karpen G.H."/>
            <person name="Kataoka E."/>
            <person name="Keightley P.D."/>
            <person name="Kheradpour P."/>
            <person name="Kirkness E.F."/>
            <person name="Koerich L.B."/>
            <person name="Kristiansen K."/>
            <person name="Kudrna D."/>
            <person name="Kulathinal R.J."/>
            <person name="Kumar S."/>
            <person name="Kwok R."/>
            <person name="Lander E."/>
            <person name="Langley C.H."/>
            <person name="Lapoint R."/>
            <person name="Lazzaro B.P."/>
            <person name="Lee S.J."/>
            <person name="Levesque L."/>
            <person name="Li R."/>
            <person name="Lin C.F."/>
            <person name="Lin M.F."/>
            <person name="Lindblad-Toh K."/>
            <person name="Llopart A."/>
            <person name="Long M."/>
            <person name="Low L."/>
            <person name="Lozovsky E."/>
            <person name="Lu J."/>
            <person name="Luo M."/>
            <person name="Machado C.A."/>
            <person name="Makalowski W."/>
            <person name="Marzo M."/>
            <person name="Matsuda M."/>
            <person name="Matzkin L."/>
            <person name="McAllister B."/>
            <person name="McBride C.S."/>
            <person name="McKernan B."/>
            <person name="McKernan K."/>
            <person name="Mendez-Lago M."/>
            <person name="Minx P."/>
            <person name="Mollenhauer M.U."/>
            <person name="Montooth K."/>
            <person name="Mount S.M."/>
            <person name="Mu X."/>
            <person name="Myers E."/>
            <person name="Negre B."/>
            <person name="Newfeld S."/>
            <person name="Nielsen R."/>
            <person name="Noor M.A."/>
            <person name="O'Grady P."/>
            <person name="Pachter L."/>
            <person name="Papaceit M."/>
            <person name="Parisi M.J."/>
            <person name="Parisi M."/>
            <person name="Parts L."/>
            <person name="Pedersen J.S."/>
            <person name="Pesole G."/>
            <person name="Phillippy A.M."/>
            <person name="Ponting C.P."/>
            <person name="Pop M."/>
            <person name="Porcelli D."/>
            <person name="Powell J.R."/>
            <person name="Prohaska S."/>
            <person name="Pruitt K."/>
            <person name="Puig M."/>
            <person name="Quesneville H."/>
            <person name="Ram K.R."/>
            <person name="Rand D."/>
            <person name="Rasmussen M.D."/>
            <person name="Reed L.K."/>
            <person name="Reenan R."/>
            <person name="Reily A."/>
            <person name="Remington K.A."/>
            <person name="Rieger T.T."/>
            <person name="Ritchie M.G."/>
            <person name="Robin C."/>
            <person name="Rogers Y.H."/>
            <person name="Rohde C."/>
            <person name="Rozas J."/>
            <person name="Rubenfield M.J."/>
            <person name="Ruiz A."/>
            <person name="Russo S."/>
            <person name="Salzberg S.L."/>
            <person name="Sanchez-Gracia A."/>
            <person name="Saranga D.J."/>
            <person name="Sato H."/>
            <person name="Schaeffer S.W."/>
            <person name="Schatz M.C."/>
            <person name="Schlenke T."/>
            <person name="Schwartz R."/>
            <person name="Segarra C."/>
            <person name="Singh R.S."/>
            <person name="Sirot L."/>
            <person name="Sirota M."/>
            <person name="Sisneros N.B."/>
            <person name="Smith C.D."/>
            <person name="Smith T.F."/>
            <person name="Spieth J."/>
            <person name="Stage D.E."/>
            <person name="Stark A."/>
            <person name="Stephan W."/>
            <person name="Strausberg R.L."/>
            <person name="Strempel S."/>
            <person name="Sturgill D."/>
            <person name="Sutton G."/>
            <person name="Sutton G.G."/>
            <person name="Tao W."/>
            <person name="Teichmann S."/>
            <person name="Tobari Y.N."/>
            <person name="Tomimura Y."/>
            <person name="Tsolas J.M."/>
            <person name="Valente V.L."/>
            <person name="Venter E."/>
            <person name="Venter J.C."/>
            <person name="Vicario S."/>
            <person name="Vieira F.G."/>
            <person name="Vilella A.J."/>
            <person name="Villasante A."/>
            <person name="Walenz B."/>
            <person name="Wang J."/>
            <person name="Wasserman M."/>
            <person name="Watts T."/>
            <person name="Wilson D."/>
            <person name="Wilson R.K."/>
            <person name="Wing R.A."/>
            <person name="Wolfner M.F."/>
            <person name="Wong A."/>
            <person name="Wong G.K."/>
            <person name="Wu C.I."/>
            <person name="Wu G."/>
            <person name="Yamamoto D."/>
            <person name="Yang H.P."/>
            <person name="Yang S.P."/>
            <person name="Yorke J.A."/>
            <person name="Yoshida K."/>
            <person name="Zdobnov E."/>
            <person name="Zhang P."/>
            <person name="Zhang Y."/>
            <person name="Zimin A.V."/>
            <person name="Baldwin J."/>
            <person name="Abdouelleil A."/>
            <person name="Abdulkadir J."/>
            <person name="Abebe A."/>
            <person name="Abera B."/>
            <person name="Abreu J."/>
            <person name="Acer S.C."/>
            <person name="Aftuck L."/>
            <person name="Alexander A."/>
            <person name="An P."/>
            <person name="Anderson E."/>
            <person name="Anderson S."/>
            <person name="Arachi H."/>
            <person name="Azer M."/>
            <person name="Bachantsang P."/>
            <person name="Barry A."/>
            <person name="Bayul T."/>
            <person name="Berlin A."/>
            <person name="Bessette D."/>
            <person name="Bloom T."/>
            <person name="Blye J."/>
            <person name="Boguslavskiy L."/>
            <person name="Bonnet C."/>
            <person name="Boukhgalter B."/>
            <person name="Bourzgui I."/>
            <person name="Brown A."/>
            <person name="Cahill P."/>
            <person name="Channer S."/>
            <person name="Cheshatsang Y."/>
            <person name="Chuda L."/>
            <person name="Citroen M."/>
            <person name="Collymore A."/>
            <person name="Cooke P."/>
            <person name="Costello M."/>
            <person name="D'Aco K."/>
            <person name="Daza R."/>
            <person name="De Haan G."/>
            <person name="DeGray S."/>
            <person name="DeMaso C."/>
            <person name="Dhargay N."/>
            <person name="Dooley K."/>
            <person name="Dooley E."/>
            <person name="Doricent M."/>
            <person name="Dorje P."/>
            <person name="Dorjee K."/>
            <person name="Dupes A."/>
            <person name="Elong R."/>
            <person name="Falk J."/>
            <person name="Farina A."/>
            <person name="Faro S."/>
            <person name="Ferguson D."/>
            <person name="Fisher S."/>
            <person name="Foley C.D."/>
            <person name="Franke A."/>
            <person name="Friedrich D."/>
            <person name="Gadbois L."/>
            <person name="Gearin G."/>
            <person name="Gearin C.R."/>
            <person name="Giannoukos G."/>
            <person name="Goode T."/>
            <person name="Graham J."/>
            <person name="Grandbois E."/>
            <person name="Grewal S."/>
            <person name="Gyaltsen K."/>
            <person name="Hafez N."/>
            <person name="Hagos B."/>
            <person name="Hall J."/>
            <person name="Henson C."/>
            <person name="Hollinger A."/>
            <person name="Honan T."/>
            <person name="Huard M.D."/>
            <person name="Hughes L."/>
            <person name="Hurhula B."/>
            <person name="Husby M.E."/>
            <person name="Kamat A."/>
            <person name="Kanga B."/>
            <person name="Kashin S."/>
            <person name="Khazanovich D."/>
            <person name="Kisner P."/>
            <person name="Lance K."/>
            <person name="Lara M."/>
            <person name="Lee W."/>
            <person name="Lennon N."/>
            <person name="Letendre F."/>
            <person name="LeVine R."/>
            <person name="Lipovsky A."/>
            <person name="Liu X."/>
            <person name="Liu J."/>
            <person name="Liu S."/>
            <person name="Lokyitsang T."/>
            <person name="Lokyitsang Y."/>
            <person name="Lubonja R."/>
            <person name="Lui A."/>
            <person name="MacDonald P."/>
            <person name="Magnisalis V."/>
            <person name="Maru K."/>
            <person name="Matthews C."/>
            <person name="McCusker W."/>
            <person name="McDonough S."/>
            <person name="Mehta T."/>
            <person name="Meldrim J."/>
            <person name="Meneus L."/>
            <person name="Mihai O."/>
            <person name="Mihalev A."/>
            <person name="Mihova T."/>
            <person name="Mittelman R."/>
            <person name="Mlenga V."/>
            <person name="Montmayeur A."/>
            <person name="Mulrain L."/>
            <person name="Navidi A."/>
            <person name="Naylor J."/>
            <person name="Negash T."/>
            <person name="Nguyen T."/>
            <person name="Nguyen N."/>
            <person name="Nicol R."/>
            <person name="Norbu C."/>
            <person name="Norbu N."/>
            <person name="Novod N."/>
            <person name="O'Neill B."/>
            <person name="Osman S."/>
            <person name="Markiewicz E."/>
            <person name="Oyono O.L."/>
            <person name="Patti C."/>
            <person name="Phunkhang P."/>
            <person name="Pierre F."/>
            <person name="Priest M."/>
            <person name="Raghuraman S."/>
            <person name="Rege F."/>
            <person name="Reyes R."/>
            <person name="Rise C."/>
            <person name="Rogov P."/>
            <person name="Ross K."/>
            <person name="Ryan E."/>
            <person name="Settipalli S."/>
            <person name="Shea T."/>
            <person name="Sherpa N."/>
            <person name="Shi L."/>
            <person name="Shih D."/>
            <person name="Sparrow T."/>
            <person name="Spaulding J."/>
            <person name="Stalker J."/>
            <person name="Stange-Thomann N."/>
            <person name="Stavropoulos S."/>
            <person name="Stone C."/>
            <person name="Strader C."/>
            <person name="Tesfaye S."/>
            <person name="Thomson T."/>
            <person name="Thoulutsang Y."/>
            <person name="Thoulutsang D."/>
            <person name="Topham K."/>
            <person name="Topping I."/>
            <person name="Tsamla T."/>
            <person name="Vassiliev H."/>
            <person name="Vo A."/>
            <person name="Wangchuk T."/>
            <person name="Wangdi T."/>
            <person name="Weiand M."/>
            <person name="Wilkinson J."/>
            <person name="Wilson A."/>
            <person name="Yadav S."/>
            <person name="Young G."/>
            <person name="Yu Q."/>
            <person name="Zembek L."/>
            <person name="Zhong D."/>
            <person name="Zimmer A."/>
            <person name="Zwirko Z."/>
            <person name="Jaffe D.B."/>
            <person name="Alvarez P."/>
            <person name="Brockman W."/>
            <person name="Butler J."/>
            <person name="Chin C."/>
            <person name="Gnerre S."/>
            <person name="Grabherr M."/>
            <person name="Kleber M."/>
            <person name="Mauceli E."/>
            <person name="MacCallum I."/>
        </authorList>
    </citation>
    <scope>NUCLEOTIDE SEQUENCE [LARGE SCALE GENOMIC DNA]</scope>
    <source>
        <strain evidence="2">Rob3c / Tucson 14021-0248.25</strain>
    </source>
</reference>